<organism evidence="2 3">
    <name type="scientific">Yoonia ponticola</name>
    <dbReference type="NCBI Taxonomy" id="1524255"/>
    <lineage>
        <taxon>Bacteria</taxon>
        <taxon>Pseudomonadati</taxon>
        <taxon>Pseudomonadota</taxon>
        <taxon>Alphaproteobacteria</taxon>
        <taxon>Rhodobacterales</taxon>
        <taxon>Paracoccaceae</taxon>
        <taxon>Yoonia</taxon>
    </lineage>
</organism>
<evidence type="ECO:0000313" key="2">
    <source>
        <dbReference type="EMBL" id="MBB5723902.1"/>
    </source>
</evidence>
<feature type="domain" description="DUF4123" evidence="1">
    <location>
        <begin position="47"/>
        <end position="173"/>
    </location>
</feature>
<gene>
    <name evidence="2" type="ORF">FHS72_003549</name>
</gene>
<dbReference type="AlphaFoldDB" id="A0A7W9BP12"/>
<dbReference type="RefSeq" id="WP_183531015.1">
    <property type="nucleotide sequence ID" value="NZ_JACIJM010000016.1"/>
</dbReference>
<dbReference type="InterPro" id="IPR025391">
    <property type="entry name" value="DUF4123"/>
</dbReference>
<name>A0A7W9BP12_9RHOB</name>
<evidence type="ECO:0000313" key="3">
    <source>
        <dbReference type="Proteomes" id="UP000535415"/>
    </source>
</evidence>
<comment type="caution">
    <text evidence="2">The sequence shown here is derived from an EMBL/GenBank/DDBJ whole genome shotgun (WGS) entry which is preliminary data.</text>
</comment>
<dbReference type="EMBL" id="JACIJM010000016">
    <property type="protein sequence ID" value="MBB5723902.1"/>
    <property type="molecule type" value="Genomic_DNA"/>
</dbReference>
<keyword evidence="3" id="KW-1185">Reference proteome</keyword>
<evidence type="ECO:0000259" key="1">
    <source>
        <dbReference type="Pfam" id="PF13503"/>
    </source>
</evidence>
<sequence length="322" mass="35912">MTNHDVIYHVTSAFSGFSAGTQSAELDAEGVLPVPLFDALKDGPDKLYAILDAGRVPFLAERLELGGLKGRMIYRSNRVMRSLEEGDDPLAEVSPWLIELSADDKIVRDFFCADPDENWQMMPARAGILLRSSLTPDKVLRRFMRLSQLPDEAGADLFFRFQEPGMLGALCRAVPTDVVASILDGISAVIWTEDTVIEGQWQAHILRPTVGLQSSGWHAPKIDGVVRHAFAEVINRRRAHLILRDSDIAPSERTSMIDDLVHLLGASQSSSDAMLHHLRLVAIAPPADRPYWRHMVDKGDISLAFINRRMHDHYIPAETFSK</sequence>
<accession>A0A7W9BP12</accession>
<proteinExistence type="predicted"/>
<dbReference type="Proteomes" id="UP000535415">
    <property type="component" value="Unassembled WGS sequence"/>
</dbReference>
<dbReference type="Pfam" id="PF13503">
    <property type="entry name" value="DUF4123"/>
    <property type="match status" value="1"/>
</dbReference>
<reference evidence="2 3" key="1">
    <citation type="submission" date="2020-08" db="EMBL/GenBank/DDBJ databases">
        <title>Genomic Encyclopedia of Type Strains, Phase IV (KMG-IV): sequencing the most valuable type-strain genomes for metagenomic binning, comparative biology and taxonomic classification.</title>
        <authorList>
            <person name="Goeker M."/>
        </authorList>
    </citation>
    <scope>NUCLEOTIDE SEQUENCE [LARGE SCALE GENOMIC DNA]</scope>
    <source>
        <strain evidence="2 3">DSM 101064</strain>
    </source>
</reference>
<protein>
    <recommendedName>
        <fullName evidence="1">DUF4123 domain-containing protein</fullName>
    </recommendedName>
</protein>